<dbReference type="GO" id="GO:0006302">
    <property type="term" value="P:double-strand break repair"/>
    <property type="evidence" value="ECO:0007669"/>
    <property type="project" value="InterPro"/>
</dbReference>
<proteinExistence type="predicted"/>
<dbReference type="AlphaFoldDB" id="A0A1M5CD05"/>
<accession>A0A1M5CD05</accession>
<protein>
    <submittedName>
        <fullName evidence="2">AAA domain-containing protein</fullName>
    </submittedName>
</protein>
<reference evidence="2 3" key="1">
    <citation type="submission" date="2016-11" db="EMBL/GenBank/DDBJ databases">
        <authorList>
            <person name="Jaros S."/>
            <person name="Januszkiewicz K."/>
            <person name="Wedrychowicz H."/>
        </authorList>
    </citation>
    <scope>NUCLEOTIDE SEQUENCE [LARGE SCALE GENOMIC DNA]</scope>
    <source>
        <strain evidence="2 3">DSM 17918</strain>
    </source>
</reference>
<feature type="domain" description="Rad50/SbcC-type AAA" evidence="1">
    <location>
        <begin position="11"/>
        <end position="141"/>
    </location>
</feature>
<dbReference type="SUPFAM" id="SSF52540">
    <property type="entry name" value="P-loop containing nucleoside triphosphate hydrolases"/>
    <property type="match status" value="1"/>
</dbReference>
<dbReference type="GO" id="GO:0016887">
    <property type="term" value="F:ATP hydrolysis activity"/>
    <property type="evidence" value="ECO:0007669"/>
    <property type="project" value="InterPro"/>
</dbReference>
<dbReference type="OrthoDB" id="9795626at2"/>
<dbReference type="Gene3D" id="3.40.50.300">
    <property type="entry name" value="P-loop containing nucleotide triphosphate hydrolases"/>
    <property type="match status" value="1"/>
</dbReference>
<evidence type="ECO:0000313" key="2">
    <source>
        <dbReference type="EMBL" id="SHF52605.1"/>
    </source>
</evidence>
<sequence length="342" mass="39114">MNDKHVSRIKSIKLCRFRGFVNDTPIELNTDADIVLLRGPNGFGKTSFVDALCLLLNRHYYSERLPLSSCNGENHGETYIEAVVKYAENQSDTVKVTVMENSKKQPEIVPLESSWIGGISKELAARCSFFYQDLLSKLFEEEDAQVGLLEFLSPKPENVQKAQDAVRQALKQWKADSDNILKSFAQKDFLGEGDISEKRKKAVIAFRDAWNEMVKVARTEMQITLPERDRNWLFLINSENLRAGWQSELRSLGAECLDLLMPNGMQLGTDEKPSVVLHFIEEAMSQLRYKVINQMAGTREKLKLLLDDIPNDAQVFPPSNWPEKEKEISRLSKEVRKLEMQN</sequence>
<dbReference type="STRING" id="1121256.SAMN02746089_02096"/>
<evidence type="ECO:0000259" key="1">
    <source>
        <dbReference type="Pfam" id="PF13476"/>
    </source>
</evidence>
<dbReference type="InterPro" id="IPR027417">
    <property type="entry name" value="P-loop_NTPase"/>
</dbReference>
<name>A0A1M5CD05_9THEO</name>
<dbReference type="Proteomes" id="UP000184088">
    <property type="component" value="Unassembled WGS sequence"/>
</dbReference>
<dbReference type="EMBL" id="FQVH01000027">
    <property type="protein sequence ID" value="SHF52605.1"/>
    <property type="molecule type" value="Genomic_DNA"/>
</dbReference>
<keyword evidence="3" id="KW-1185">Reference proteome</keyword>
<dbReference type="Pfam" id="PF13476">
    <property type="entry name" value="AAA_23"/>
    <property type="match status" value="1"/>
</dbReference>
<organism evidence="2 3">
    <name type="scientific">Caldanaerobius fijiensis DSM 17918</name>
    <dbReference type="NCBI Taxonomy" id="1121256"/>
    <lineage>
        <taxon>Bacteria</taxon>
        <taxon>Bacillati</taxon>
        <taxon>Bacillota</taxon>
        <taxon>Clostridia</taxon>
        <taxon>Thermoanaerobacterales</taxon>
        <taxon>Thermoanaerobacteraceae</taxon>
        <taxon>Caldanaerobius</taxon>
    </lineage>
</organism>
<dbReference type="InterPro" id="IPR038729">
    <property type="entry name" value="Rad50/SbcC_AAA"/>
</dbReference>
<gene>
    <name evidence="2" type="ORF">SAMN02746089_02096</name>
</gene>
<dbReference type="RefSeq" id="WP_073345019.1">
    <property type="nucleotide sequence ID" value="NZ_FQVH01000027.1"/>
</dbReference>
<evidence type="ECO:0000313" key="3">
    <source>
        <dbReference type="Proteomes" id="UP000184088"/>
    </source>
</evidence>